<sequence>MATLYPEIRDYIYYYCEKFMTSDEAMAKQTMMYSLKTNSPAMRARMLEQKWISDDPKILSMIADGHEALKERIVDRIWKDHQFELELNFCPACKRIARTPTAKQCRFCSHDWH</sequence>
<proteinExistence type="predicted"/>
<dbReference type="OrthoDB" id="275225at2"/>
<reference evidence="2" key="1">
    <citation type="submission" date="2009-08" db="EMBL/GenBank/DDBJ databases">
        <title>The complete genome of Chitinophaga pinensis DSM 2588.</title>
        <authorList>
            <consortium name="US DOE Joint Genome Institute (JGI-PGF)"/>
            <person name="Lucas S."/>
            <person name="Copeland A."/>
            <person name="Lapidus A."/>
            <person name="Glavina del Rio T."/>
            <person name="Dalin E."/>
            <person name="Tice H."/>
            <person name="Bruce D."/>
            <person name="Goodwin L."/>
            <person name="Pitluck S."/>
            <person name="Kyrpides N."/>
            <person name="Mavromatis K."/>
            <person name="Ivanova N."/>
            <person name="Mikhailova N."/>
            <person name="Sims D."/>
            <person name="Meinche L."/>
            <person name="Brettin T."/>
            <person name="Detter J.C."/>
            <person name="Han C."/>
            <person name="Larimer F."/>
            <person name="Land M."/>
            <person name="Hauser L."/>
            <person name="Markowitz V."/>
            <person name="Cheng J.-F."/>
            <person name="Hugenholtz P."/>
            <person name="Woyke T."/>
            <person name="Wu D."/>
            <person name="Spring S."/>
            <person name="Klenk H.-P."/>
            <person name="Eisen J.A."/>
        </authorList>
    </citation>
    <scope>NUCLEOTIDE SEQUENCE [LARGE SCALE GENOMIC DNA]</scope>
    <source>
        <strain evidence="2">ATCC 43595 / DSM 2588 / LMG 13176 / NBRC 15968 / NCIMB 11800 / UQM 2034</strain>
    </source>
</reference>
<protein>
    <submittedName>
        <fullName evidence="1">Uncharacterized protein</fullName>
    </submittedName>
</protein>
<accession>A0A979G4Y5</accession>
<dbReference type="RefSeq" id="WP_012791120.1">
    <property type="nucleotide sequence ID" value="NC_013132.1"/>
</dbReference>
<organism evidence="1 2">
    <name type="scientific">Chitinophaga pinensis (strain ATCC 43595 / DSM 2588 / LMG 13176 / NBRC 15968 / NCIMB 11800 / UQM 2034)</name>
    <dbReference type="NCBI Taxonomy" id="485918"/>
    <lineage>
        <taxon>Bacteria</taxon>
        <taxon>Pseudomonadati</taxon>
        <taxon>Bacteroidota</taxon>
        <taxon>Chitinophagia</taxon>
        <taxon>Chitinophagales</taxon>
        <taxon>Chitinophagaceae</taxon>
        <taxon>Chitinophaga</taxon>
    </lineage>
</organism>
<gene>
    <name evidence="1" type="ordered locus">Cpin_3477</name>
</gene>
<evidence type="ECO:0000313" key="2">
    <source>
        <dbReference type="Proteomes" id="UP000002215"/>
    </source>
</evidence>
<dbReference type="AlphaFoldDB" id="A0A979G4Y5"/>
<evidence type="ECO:0000313" key="1">
    <source>
        <dbReference type="EMBL" id="ACU60944.1"/>
    </source>
</evidence>
<name>A0A979G4Y5_CHIPD</name>
<dbReference type="Proteomes" id="UP000002215">
    <property type="component" value="Chromosome"/>
</dbReference>
<reference evidence="1 2" key="2">
    <citation type="journal article" date="2010" name="Stand. Genomic Sci.">
        <title>Complete genome sequence of Chitinophaga pinensis type strain (UQM 2034).</title>
        <authorList>
            <person name="Glavina Del Rio T."/>
            <person name="Abt B."/>
            <person name="Spring S."/>
            <person name="Lapidus A."/>
            <person name="Nolan M."/>
            <person name="Tice H."/>
            <person name="Copeland A."/>
            <person name="Cheng J.F."/>
            <person name="Chen F."/>
            <person name="Bruce D."/>
            <person name="Goodwin L."/>
            <person name="Pitluck S."/>
            <person name="Ivanova N."/>
            <person name="Mavromatis K."/>
            <person name="Mikhailova N."/>
            <person name="Pati A."/>
            <person name="Chen A."/>
            <person name="Palaniappan K."/>
            <person name="Land M."/>
            <person name="Hauser L."/>
            <person name="Chang Y.J."/>
            <person name="Jeffries C.D."/>
            <person name="Chain P."/>
            <person name="Saunders E."/>
            <person name="Detter J.C."/>
            <person name="Brettin T."/>
            <person name="Rohde M."/>
            <person name="Goker M."/>
            <person name="Bristow J."/>
            <person name="Eisen J.A."/>
            <person name="Markowitz V."/>
            <person name="Hugenholtz P."/>
            <person name="Kyrpides N.C."/>
            <person name="Klenk H.P."/>
            <person name="Lucas S."/>
        </authorList>
    </citation>
    <scope>NUCLEOTIDE SEQUENCE [LARGE SCALE GENOMIC DNA]</scope>
    <source>
        <strain evidence="2">ATCC 43595 / DSM 2588 / LMG 13176 / NBRC 15968 / NCIMB 11800 / UQM 2034</strain>
    </source>
</reference>
<dbReference type="EMBL" id="CP001699">
    <property type="protein sequence ID" value="ACU60944.1"/>
    <property type="molecule type" value="Genomic_DNA"/>
</dbReference>
<dbReference type="KEGG" id="cpi:Cpin_3477"/>